<comment type="caution">
    <text evidence="1">The sequence shown here is derived from an EMBL/GenBank/DDBJ whole genome shotgun (WGS) entry which is preliminary data.</text>
</comment>
<dbReference type="InterPro" id="IPR014942">
    <property type="entry name" value="AbiEii"/>
</dbReference>
<evidence type="ECO:0000313" key="1">
    <source>
        <dbReference type="EMBL" id="PZF86441.1"/>
    </source>
</evidence>
<dbReference type="AlphaFoldDB" id="A0A2W2BFS3"/>
<evidence type="ECO:0000313" key="2">
    <source>
        <dbReference type="Proteomes" id="UP000248764"/>
    </source>
</evidence>
<accession>A0A2W2BFS3</accession>
<keyword evidence="2" id="KW-1185">Reference proteome</keyword>
<gene>
    <name evidence="1" type="ORF">C1I92_01120</name>
</gene>
<proteinExistence type="predicted"/>
<sequence>MTGYSSAAGVEAAIKAAARRAAAADPSLNVDERIRLEHFHRFLSRVFSEGEDSEWVLKGGTGMLARVPSARATHDVDLYRRGFTLDQAMADLRRLAEVDLDDHFRFAYTSHSRSVGGDGQPFTDGYRVMFDVFVGVKKVSPLRVDLVVGAGITAEITTMEPASSLDLPRLVGHPYRLYPVVDQVADKVCATMTIYGERRSSREKDLVDLVVLAVTQDVDGAALGHAIASETRRRMMEPFGHFALPADWGRGYARLARSVPSCSEHRTVALARELMERFIDPALDGSARRKSWSHDDLAWC</sequence>
<dbReference type="GO" id="GO:0016740">
    <property type="term" value="F:transferase activity"/>
    <property type="evidence" value="ECO:0007669"/>
    <property type="project" value="UniProtKB-KW"/>
</dbReference>
<reference evidence="1 2" key="1">
    <citation type="submission" date="2018-01" db="EMBL/GenBank/DDBJ databases">
        <title>Draft genome sequence of Jiangella sp. GTF31.</title>
        <authorList>
            <person name="Sahin N."/>
            <person name="Ay H."/>
            <person name="Saygin H."/>
        </authorList>
    </citation>
    <scope>NUCLEOTIDE SEQUENCE [LARGE SCALE GENOMIC DNA]</scope>
    <source>
        <strain evidence="1 2">GTF31</strain>
    </source>
</reference>
<dbReference type="EMBL" id="POTW01000002">
    <property type="protein sequence ID" value="PZF86441.1"/>
    <property type="molecule type" value="Genomic_DNA"/>
</dbReference>
<organism evidence="1 2">
    <name type="scientific">Jiangella anatolica</name>
    <dbReference type="NCBI Taxonomy" id="2670374"/>
    <lineage>
        <taxon>Bacteria</taxon>
        <taxon>Bacillati</taxon>
        <taxon>Actinomycetota</taxon>
        <taxon>Actinomycetes</taxon>
        <taxon>Jiangellales</taxon>
        <taxon>Jiangellaceae</taxon>
        <taxon>Jiangella</taxon>
    </lineage>
</organism>
<dbReference type="Pfam" id="PF08843">
    <property type="entry name" value="AbiEii"/>
    <property type="match status" value="1"/>
</dbReference>
<keyword evidence="1" id="KW-0808">Transferase</keyword>
<protein>
    <submittedName>
        <fullName evidence="1">Nucleotidyl transferase AbiEii/AbiGii toxin family protein</fullName>
    </submittedName>
</protein>
<name>A0A2W2BFS3_9ACTN</name>
<dbReference type="Proteomes" id="UP000248764">
    <property type="component" value="Unassembled WGS sequence"/>
</dbReference>
<dbReference type="RefSeq" id="WP_111252813.1">
    <property type="nucleotide sequence ID" value="NZ_POTW01000002.1"/>
</dbReference>